<gene>
    <name evidence="8 10" type="primary">cmk</name>
    <name evidence="10" type="ORF">ABDB84_13455</name>
</gene>
<evidence type="ECO:0000256" key="3">
    <source>
        <dbReference type="ARBA" id="ARBA00022741"/>
    </source>
</evidence>
<dbReference type="NCBIfam" id="TIGR00017">
    <property type="entry name" value="cmk"/>
    <property type="match status" value="1"/>
</dbReference>
<dbReference type="Pfam" id="PF02224">
    <property type="entry name" value="Cytidylate_kin"/>
    <property type="match status" value="1"/>
</dbReference>
<dbReference type="InterPro" id="IPR011994">
    <property type="entry name" value="Cytidylate_kinase_dom"/>
</dbReference>
<accession>A0ABU9Z0Y8</accession>
<comment type="subcellular location">
    <subcellularLocation>
        <location evidence="8">Cytoplasm</location>
    </subcellularLocation>
</comment>
<keyword evidence="3 8" id="KW-0547">Nucleotide-binding</keyword>
<keyword evidence="8" id="KW-0963">Cytoplasm</keyword>
<keyword evidence="4 8" id="KW-0418">Kinase</keyword>
<comment type="similarity">
    <text evidence="1 8">Belongs to the cytidylate kinase family. Type 1 subfamily.</text>
</comment>
<dbReference type="Gene3D" id="3.40.50.300">
    <property type="entry name" value="P-loop containing nucleotide triphosphate hydrolases"/>
    <property type="match status" value="1"/>
</dbReference>
<evidence type="ECO:0000259" key="9">
    <source>
        <dbReference type="Pfam" id="PF02224"/>
    </source>
</evidence>
<dbReference type="RefSeq" id="WP_345920258.1">
    <property type="nucleotide sequence ID" value="NZ_JBDIVE010000007.1"/>
</dbReference>
<evidence type="ECO:0000256" key="2">
    <source>
        <dbReference type="ARBA" id="ARBA00022679"/>
    </source>
</evidence>
<dbReference type="EC" id="2.7.4.25" evidence="8"/>
<dbReference type="PANTHER" id="PTHR21299:SF2">
    <property type="entry name" value="CYTIDYLATE KINASE"/>
    <property type="match status" value="1"/>
</dbReference>
<dbReference type="HAMAP" id="MF_00238">
    <property type="entry name" value="Cytidyl_kinase_type1"/>
    <property type="match status" value="1"/>
</dbReference>
<evidence type="ECO:0000256" key="4">
    <source>
        <dbReference type="ARBA" id="ARBA00022777"/>
    </source>
</evidence>
<name>A0ABU9Z0Y8_9RHOO</name>
<feature type="binding site" evidence="8">
    <location>
        <begin position="11"/>
        <end position="19"/>
    </location>
    <ligand>
        <name>ATP</name>
        <dbReference type="ChEBI" id="CHEBI:30616"/>
    </ligand>
</feature>
<reference evidence="10 11" key="1">
    <citation type="journal article" date="2018" name="Int. J. Syst. Evol. Microbiol.">
        <title>Uliginosibacterium sediminicola sp. nov., isolated from freshwater sediment.</title>
        <authorList>
            <person name="Hwang W.M."/>
            <person name="Kim S.M."/>
            <person name="Kang K."/>
            <person name="Ahn T.Y."/>
        </authorList>
    </citation>
    <scope>NUCLEOTIDE SEQUENCE [LARGE SCALE GENOMIC DNA]</scope>
    <source>
        <strain evidence="10 11">M1-21</strain>
    </source>
</reference>
<evidence type="ECO:0000256" key="6">
    <source>
        <dbReference type="ARBA" id="ARBA00047615"/>
    </source>
</evidence>
<feature type="domain" description="Cytidylate kinase" evidence="9">
    <location>
        <begin position="8"/>
        <end position="216"/>
    </location>
</feature>
<dbReference type="SUPFAM" id="SSF52540">
    <property type="entry name" value="P-loop containing nucleoside triphosphate hydrolases"/>
    <property type="match status" value="1"/>
</dbReference>
<organism evidence="10 11">
    <name type="scientific">Uliginosibacterium sediminicola</name>
    <dbReference type="NCBI Taxonomy" id="2024550"/>
    <lineage>
        <taxon>Bacteria</taxon>
        <taxon>Pseudomonadati</taxon>
        <taxon>Pseudomonadota</taxon>
        <taxon>Betaproteobacteria</taxon>
        <taxon>Rhodocyclales</taxon>
        <taxon>Zoogloeaceae</taxon>
        <taxon>Uliginosibacterium</taxon>
    </lineage>
</organism>
<evidence type="ECO:0000313" key="11">
    <source>
        <dbReference type="Proteomes" id="UP001410394"/>
    </source>
</evidence>
<evidence type="ECO:0000256" key="8">
    <source>
        <dbReference type="HAMAP-Rule" id="MF_00238"/>
    </source>
</evidence>
<dbReference type="PANTHER" id="PTHR21299">
    <property type="entry name" value="CYTIDYLATE KINASE/PANTOATE-BETA-ALANINE LIGASE"/>
    <property type="match status" value="1"/>
</dbReference>
<keyword evidence="11" id="KW-1185">Reference proteome</keyword>
<comment type="catalytic activity">
    <reaction evidence="6 8">
        <text>dCMP + ATP = dCDP + ADP</text>
        <dbReference type="Rhea" id="RHEA:25094"/>
        <dbReference type="ChEBI" id="CHEBI:30616"/>
        <dbReference type="ChEBI" id="CHEBI:57566"/>
        <dbReference type="ChEBI" id="CHEBI:58593"/>
        <dbReference type="ChEBI" id="CHEBI:456216"/>
        <dbReference type="EC" id="2.7.4.25"/>
    </reaction>
</comment>
<evidence type="ECO:0000256" key="7">
    <source>
        <dbReference type="ARBA" id="ARBA00048478"/>
    </source>
</evidence>
<evidence type="ECO:0000313" key="10">
    <source>
        <dbReference type="EMBL" id="MEN3069491.1"/>
    </source>
</evidence>
<keyword evidence="5 8" id="KW-0067">ATP-binding</keyword>
<dbReference type="EMBL" id="JBDIVE010000007">
    <property type="protein sequence ID" value="MEN3069491.1"/>
    <property type="molecule type" value="Genomic_DNA"/>
</dbReference>
<keyword evidence="2 8" id="KW-0808">Transferase</keyword>
<dbReference type="InterPro" id="IPR003136">
    <property type="entry name" value="Cytidylate_kin"/>
</dbReference>
<evidence type="ECO:0000256" key="1">
    <source>
        <dbReference type="ARBA" id="ARBA00009427"/>
    </source>
</evidence>
<proteinExistence type="inferred from homology"/>
<comment type="caution">
    <text evidence="10">The sequence shown here is derived from an EMBL/GenBank/DDBJ whole genome shotgun (WGS) entry which is preliminary data.</text>
</comment>
<dbReference type="GO" id="GO:0016301">
    <property type="term" value="F:kinase activity"/>
    <property type="evidence" value="ECO:0007669"/>
    <property type="project" value="UniProtKB-KW"/>
</dbReference>
<sequence length="223" mass="23860">MASIPVLAIDGPTASGKGTVAARVAEVLGWNLLDSGSIYRMLALSAIKRNVAFDDEAQLVKLADALDASFDHGRIVLDGEDVSIVVRREETGNAASKLAALPAVRLALLARQRAYRQSPGLVADGRDMASVVFPDAFLKIFMTASAEARAERRYKQLIDKGLSANIDSLVLELRERDLRDSSRPVAPLKQGPDSVLLDTTAMGIEEAVQFVLDHAHAALSAKA</sequence>
<comment type="catalytic activity">
    <reaction evidence="7 8">
        <text>CMP + ATP = CDP + ADP</text>
        <dbReference type="Rhea" id="RHEA:11600"/>
        <dbReference type="ChEBI" id="CHEBI:30616"/>
        <dbReference type="ChEBI" id="CHEBI:58069"/>
        <dbReference type="ChEBI" id="CHEBI:60377"/>
        <dbReference type="ChEBI" id="CHEBI:456216"/>
        <dbReference type="EC" id="2.7.4.25"/>
    </reaction>
</comment>
<dbReference type="Proteomes" id="UP001410394">
    <property type="component" value="Unassembled WGS sequence"/>
</dbReference>
<dbReference type="InterPro" id="IPR027417">
    <property type="entry name" value="P-loop_NTPase"/>
</dbReference>
<dbReference type="CDD" id="cd02020">
    <property type="entry name" value="CMPK"/>
    <property type="match status" value="1"/>
</dbReference>
<evidence type="ECO:0000256" key="5">
    <source>
        <dbReference type="ARBA" id="ARBA00022840"/>
    </source>
</evidence>
<protein>
    <recommendedName>
        <fullName evidence="8">Cytidylate kinase</fullName>
        <shortName evidence="8">CK</shortName>
        <ecNumber evidence="8">2.7.4.25</ecNumber>
    </recommendedName>
    <alternativeName>
        <fullName evidence="8">Cytidine monophosphate kinase</fullName>
        <shortName evidence="8">CMP kinase</shortName>
    </alternativeName>
</protein>